<keyword evidence="3" id="KW-1185">Reference proteome</keyword>
<reference evidence="2 3" key="1">
    <citation type="journal article" date="2013" name="PLoS ONE">
        <title>Poles Apart: Arctic and Antarctic Octadecabacter strains Share High Genome Plasticity and a New Type of Xanthorhodopsin.</title>
        <authorList>
            <person name="Vollmers J."/>
            <person name="Voget S."/>
            <person name="Dietrich S."/>
            <person name="Gollnow K."/>
            <person name="Smits M."/>
            <person name="Meyer K."/>
            <person name="Brinkhoff T."/>
            <person name="Simon M."/>
            <person name="Daniel R."/>
        </authorList>
    </citation>
    <scope>NUCLEOTIDE SEQUENCE [LARGE SCALE GENOMIC DNA]</scope>
    <source>
        <strain evidence="2 3">238</strain>
    </source>
</reference>
<dbReference type="KEGG" id="oar:OA238_c11840"/>
<name>M9RLT6_9RHOB</name>
<keyword evidence="1" id="KW-0812">Transmembrane</keyword>
<gene>
    <name evidence="2" type="ORF">OA238_c11840</name>
</gene>
<protein>
    <submittedName>
        <fullName evidence="2">Uncharacterized protein</fullName>
    </submittedName>
</protein>
<dbReference type="eggNOG" id="COG2259">
    <property type="taxonomic scope" value="Bacteria"/>
</dbReference>
<proteinExistence type="predicted"/>
<organism evidence="2 3">
    <name type="scientific">Octadecabacter arcticus 238</name>
    <dbReference type="NCBI Taxonomy" id="391616"/>
    <lineage>
        <taxon>Bacteria</taxon>
        <taxon>Pseudomonadati</taxon>
        <taxon>Pseudomonadota</taxon>
        <taxon>Alphaproteobacteria</taxon>
        <taxon>Rhodobacterales</taxon>
        <taxon>Roseobacteraceae</taxon>
        <taxon>Octadecabacter</taxon>
    </lineage>
</organism>
<keyword evidence="1" id="KW-1133">Transmembrane helix</keyword>
<evidence type="ECO:0000256" key="1">
    <source>
        <dbReference type="SAM" id="Phobius"/>
    </source>
</evidence>
<feature type="transmembrane region" description="Helical" evidence="1">
    <location>
        <begin position="90"/>
        <end position="106"/>
    </location>
</feature>
<keyword evidence="1" id="KW-0472">Membrane</keyword>
<accession>M9RLT6</accession>
<dbReference type="HOGENOM" id="CLU_058421_8_3_5"/>
<dbReference type="Proteomes" id="UP000004688">
    <property type="component" value="Chromosome"/>
</dbReference>
<dbReference type="EMBL" id="CP003742">
    <property type="protein sequence ID" value="AGI71361.1"/>
    <property type="molecule type" value="Genomic_DNA"/>
</dbReference>
<evidence type="ECO:0000313" key="3">
    <source>
        <dbReference type="Proteomes" id="UP000004688"/>
    </source>
</evidence>
<sequence length="110" mass="11852">MFLGEALQKANDPVPAMALLSNFGLAAWLVWPALMFNALVGVALIAGARRGVAPLAAGYCAVTSVFLYLPDDPWQMTIFLKKLVDCRGCFDLAVLGAGTWIFARALRPRP</sequence>
<feature type="transmembrane region" description="Helical" evidence="1">
    <location>
        <begin position="52"/>
        <end position="70"/>
    </location>
</feature>
<dbReference type="AlphaFoldDB" id="M9RLT6"/>
<feature type="transmembrane region" description="Helical" evidence="1">
    <location>
        <begin position="25"/>
        <end position="45"/>
    </location>
</feature>
<dbReference type="STRING" id="391616.OA238_c11840"/>
<evidence type="ECO:0000313" key="2">
    <source>
        <dbReference type="EMBL" id="AGI71361.1"/>
    </source>
</evidence>